<gene>
    <name evidence="2" type="ORF">DFA_02661</name>
</gene>
<dbReference type="KEGG" id="dfa:DFA_02661"/>
<dbReference type="GeneID" id="14870879"/>
<evidence type="ECO:0000256" key="1">
    <source>
        <dbReference type="SAM" id="MobiDB-lite"/>
    </source>
</evidence>
<reference evidence="3" key="1">
    <citation type="journal article" date="2011" name="Genome Res.">
        <title>Phylogeny-wide analysis of social amoeba genomes highlights ancient origins for complex intercellular communication.</title>
        <authorList>
            <person name="Heidel A.J."/>
            <person name="Lawal H.M."/>
            <person name="Felder M."/>
            <person name="Schilde C."/>
            <person name="Helps N.R."/>
            <person name="Tunggal B."/>
            <person name="Rivero F."/>
            <person name="John U."/>
            <person name="Schleicher M."/>
            <person name="Eichinger L."/>
            <person name="Platzer M."/>
            <person name="Noegel A.A."/>
            <person name="Schaap P."/>
            <person name="Gloeckner G."/>
        </authorList>
    </citation>
    <scope>NUCLEOTIDE SEQUENCE [LARGE SCALE GENOMIC DNA]</scope>
    <source>
        <strain evidence="3">SH3</strain>
    </source>
</reference>
<evidence type="ECO:0000313" key="2">
    <source>
        <dbReference type="EMBL" id="EGG18921.1"/>
    </source>
</evidence>
<proteinExistence type="predicted"/>
<keyword evidence="3" id="KW-1185">Reference proteome</keyword>
<feature type="region of interest" description="Disordered" evidence="1">
    <location>
        <begin position="45"/>
        <end position="81"/>
    </location>
</feature>
<sequence length="1002" mass="115657">MEEKKESTTTCTNVDHINKKSRATNFAVNQTTTTVTDRTVIDLTNSSSKKEAAKRSPKKRSYDQDNANVNSEEGGGGGESRIYTEDELKSKLKKDLIVISQRLGIPSSMSHSKDIIIERITKIQNDRIEFKSKMVDNNPLCDYNKGSLEYSLPWFIISRILDQVWTESSICTCYYSETVADTFKTQPTQDIYHFYQMWPVYLPLLDKHKESRMKCPMHTYHHLNNIDRIVSFDGSQSLSVEPNVDTNKWRFQLLSISKRVNQFISSNYLSNVTLNQDTWGHLNNQLCPIKTPKVVTLSTPIDNDPTKDSTLVENNTMIFSTVDKLKLDGFSLKSPNNKMITQVFKNIKSITACAPFNGRNVDFGNMFKQQFIPSFKNLTSINLLSYQPFGSTQEQFLGILSKSTAGEIVKLLLPKEWLKEPTVLETKLANSIVNSNIIPAQQMPNLRIFHVFGRTSAVYSFVDTKITKLVNHNHYSFVRTYINSIPQSVTILKFKQIDPTSLQPVYINQIFSALNAKKLLIDHYFEMTDQMINSFARHGYEYHGSTFKTSSRVRQFTFIKSTTNVQEIIIEPTEETTTKESQNFKETQIINNPNLPFNLIEKIVTYSWNSYYCTCEIETNNKKPFNEKCQEFREVKSRCPVHKDFVGVYIGQSLLQSINKLRFGIPSSCLKLFKFVSKNLIKRMAFSNWHDIPDLQNHFSNQYCLVGKSIETLSVGLENKKERLNPEFLLRGHYSKTKRFQAIETPNYAAVPITDFYPKLFASILGYKFLCELDLSRCPILDFGPDTINHGNVFINRLKRIPLVKLFCSTNQYKHLFRDENGQKWSSCPLVQSLQAVSIDSLDLMPNLFAFPKLTHVKIIVSQSPRCLFYDQDEEYKSQLTLPKGIRKLSINESPLTKLTRLNPQVTKLVMNTGRNGDHYHDIFFLDNPQKIIIRTNRESHPTILQHSNYQFIGTFITKKSLNPFNEYKWIYQNNNINQKNNNNNNNNNINNNNIHEIICLD</sequence>
<organism evidence="2 3">
    <name type="scientific">Cavenderia fasciculata</name>
    <name type="common">Slime mold</name>
    <name type="synonym">Dictyostelium fasciculatum</name>
    <dbReference type="NCBI Taxonomy" id="261658"/>
    <lineage>
        <taxon>Eukaryota</taxon>
        <taxon>Amoebozoa</taxon>
        <taxon>Evosea</taxon>
        <taxon>Eumycetozoa</taxon>
        <taxon>Dictyostelia</taxon>
        <taxon>Acytosteliales</taxon>
        <taxon>Cavenderiaceae</taxon>
        <taxon>Cavenderia</taxon>
    </lineage>
</organism>
<evidence type="ECO:0000313" key="3">
    <source>
        <dbReference type="Proteomes" id="UP000007797"/>
    </source>
</evidence>
<accession>F4Q007</accession>
<dbReference type="RefSeq" id="XP_004357383.1">
    <property type="nucleotide sequence ID" value="XM_004357327.1"/>
</dbReference>
<protein>
    <submittedName>
        <fullName evidence="2">Uncharacterized protein</fullName>
    </submittedName>
</protein>
<dbReference type="EMBL" id="GL883017">
    <property type="protein sequence ID" value="EGG18921.1"/>
    <property type="molecule type" value="Genomic_DNA"/>
</dbReference>
<name>F4Q007_CACFS</name>
<dbReference type="AlphaFoldDB" id="F4Q007"/>
<dbReference type="Proteomes" id="UP000007797">
    <property type="component" value="Unassembled WGS sequence"/>
</dbReference>